<feature type="compositionally biased region" description="Gly residues" evidence="1">
    <location>
        <begin position="91"/>
        <end position="101"/>
    </location>
</feature>
<gene>
    <name evidence="2" type="ORF">GCM10022255_018610</name>
</gene>
<keyword evidence="3" id="KW-1185">Reference proteome</keyword>
<evidence type="ECO:0000256" key="1">
    <source>
        <dbReference type="SAM" id="MobiDB-lite"/>
    </source>
</evidence>
<organism evidence="2 3">
    <name type="scientific">Dactylosporangium darangshiense</name>
    <dbReference type="NCBI Taxonomy" id="579108"/>
    <lineage>
        <taxon>Bacteria</taxon>
        <taxon>Bacillati</taxon>
        <taxon>Actinomycetota</taxon>
        <taxon>Actinomycetes</taxon>
        <taxon>Micromonosporales</taxon>
        <taxon>Micromonosporaceae</taxon>
        <taxon>Dactylosporangium</taxon>
    </lineage>
</organism>
<accession>A0ABP8D371</accession>
<feature type="compositionally biased region" description="Low complexity" evidence="1">
    <location>
        <begin position="81"/>
        <end position="90"/>
    </location>
</feature>
<feature type="region of interest" description="Disordered" evidence="1">
    <location>
        <begin position="63"/>
        <end position="101"/>
    </location>
</feature>
<protein>
    <submittedName>
        <fullName evidence="2">Uncharacterized protein</fullName>
    </submittedName>
</protein>
<feature type="compositionally biased region" description="Basic and acidic residues" evidence="1">
    <location>
        <begin position="67"/>
        <end position="79"/>
    </location>
</feature>
<dbReference type="EMBL" id="BAABAT010000003">
    <property type="protein sequence ID" value="GAA4246610.1"/>
    <property type="molecule type" value="Genomic_DNA"/>
</dbReference>
<evidence type="ECO:0000313" key="2">
    <source>
        <dbReference type="EMBL" id="GAA4246610.1"/>
    </source>
</evidence>
<sequence>MALNIEFVQGGAVRASLTVRARPGAMAAGPVGAGAVLDGVHRLVPVDLERLGDGHVQPLERRRRVAGRADARPQDHELVTADAGQHVAGAQAGGEAGADVA</sequence>
<proteinExistence type="predicted"/>
<evidence type="ECO:0000313" key="3">
    <source>
        <dbReference type="Proteomes" id="UP001500620"/>
    </source>
</evidence>
<name>A0ABP8D371_9ACTN</name>
<dbReference type="Proteomes" id="UP001500620">
    <property type="component" value="Unassembled WGS sequence"/>
</dbReference>
<comment type="caution">
    <text evidence="2">The sequence shown here is derived from an EMBL/GenBank/DDBJ whole genome shotgun (WGS) entry which is preliminary data.</text>
</comment>
<reference evidence="3" key="1">
    <citation type="journal article" date="2019" name="Int. J. Syst. Evol. Microbiol.">
        <title>The Global Catalogue of Microorganisms (GCM) 10K type strain sequencing project: providing services to taxonomists for standard genome sequencing and annotation.</title>
        <authorList>
            <consortium name="The Broad Institute Genomics Platform"/>
            <consortium name="The Broad Institute Genome Sequencing Center for Infectious Disease"/>
            <person name="Wu L."/>
            <person name="Ma J."/>
        </authorList>
    </citation>
    <scope>NUCLEOTIDE SEQUENCE [LARGE SCALE GENOMIC DNA]</scope>
    <source>
        <strain evidence="3">JCM 17441</strain>
    </source>
</reference>